<reference evidence="2" key="1">
    <citation type="submission" date="2023-10" db="EMBL/GenBank/DDBJ databases">
        <authorList>
            <person name="Chen Y."/>
            <person name="Shah S."/>
            <person name="Dougan E. K."/>
            <person name="Thang M."/>
            <person name="Chan C."/>
        </authorList>
    </citation>
    <scope>NUCLEOTIDE SEQUENCE [LARGE SCALE GENOMIC DNA]</scope>
</reference>
<evidence type="ECO:0000313" key="2">
    <source>
        <dbReference type="EMBL" id="CAK0822502.1"/>
    </source>
</evidence>
<name>A0ABN9RZB4_9DINO</name>
<gene>
    <name evidence="2" type="ORF">PCOR1329_LOCUS23515</name>
</gene>
<feature type="compositionally biased region" description="Basic and acidic residues" evidence="1">
    <location>
        <begin position="48"/>
        <end position="59"/>
    </location>
</feature>
<feature type="region of interest" description="Disordered" evidence="1">
    <location>
        <begin position="1"/>
        <end position="22"/>
    </location>
</feature>
<sequence>AKTARALDMPEGAAAASAADGFETEPAWTGKRALRALTGGVDQGSGHANKESRTRGKGCDEGCERLEEAVTYECSELGADKPMATLATQAGKGYSEDAQQLKDRHATDSAVDLAALGPPHLVVVASVTKGIKGEVPPEDKPILSQLWQKVVCLEDPELLGTCVKHYQAKTNEQPKQNEEKVRRIFSSDLHVPDVKAVREVLAKEIRK</sequence>
<feature type="non-terminal residue" evidence="2">
    <location>
        <position position="1"/>
    </location>
</feature>
<comment type="caution">
    <text evidence="2">The sequence shown here is derived from an EMBL/GenBank/DDBJ whole genome shotgun (WGS) entry which is preliminary data.</text>
</comment>
<proteinExistence type="predicted"/>
<keyword evidence="3" id="KW-1185">Reference proteome</keyword>
<feature type="region of interest" description="Disordered" evidence="1">
    <location>
        <begin position="38"/>
        <end position="59"/>
    </location>
</feature>
<accession>A0ABN9RZB4</accession>
<feature type="non-terminal residue" evidence="2">
    <location>
        <position position="207"/>
    </location>
</feature>
<dbReference type="Proteomes" id="UP001189429">
    <property type="component" value="Unassembled WGS sequence"/>
</dbReference>
<dbReference type="EMBL" id="CAUYUJ010007979">
    <property type="protein sequence ID" value="CAK0822502.1"/>
    <property type="molecule type" value="Genomic_DNA"/>
</dbReference>
<evidence type="ECO:0000313" key="3">
    <source>
        <dbReference type="Proteomes" id="UP001189429"/>
    </source>
</evidence>
<organism evidence="2 3">
    <name type="scientific">Prorocentrum cordatum</name>
    <dbReference type="NCBI Taxonomy" id="2364126"/>
    <lineage>
        <taxon>Eukaryota</taxon>
        <taxon>Sar</taxon>
        <taxon>Alveolata</taxon>
        <taxon>Dinophyceae</taxon>
        <taxon>Prorocentrales</taxon>
        <taxon>Prorocentraceae</taxon>
        <taxon>Prorocentrum</taxon>
    </lineage>
</organism>
<evidence type="ECO:0000256" key="1">
    <source>
        <dbReference type="SAM" id="MobiDB-lite"/>
    </source>
</evidence>
<protein>
    <submittedName>
        <fullName evidence="2">Uncharacterized protein</fullName>
    </submittedName>
</protein>